<gene>
    <name evidence="2" type="ORF">GGI25_000008</name>
</gene>
<feature type="region of interest" description="Disordered" evidence="1">
    <location>
        <begin position="1"/>
        <end position="61"/>
    </location>
</feature>
<sequence>MPQLNLEQKLAKWAEQPEDDDEDSDYGLIIDDSVTTEPPKFSKAGSCSQLPSTRSPPSLLPANLHTLGPWATNIKRPPAKSFASAQDLLQRYVETTDEENYDDLVLPEEAELLDKQLAEWRTPKGHGPEWSSGQVPMDVTMSGATAVEHDTGRSLVPSAVCSRHAGGDSSYTTPTLNAAAALAPARPRALTTMSPAGREQTLGLGLGLVNAGTRPTPRQQKIAFSRQRLAQTQRPTRRPMLIRNTQRAAEAMVVGCMRYDPVSRMWLGNEEEGSRIAHAIAESERQLRAHGVIRSERPLDADKLARKISQRAGNPNLVPALPELVAGSPEHDAAIASDHSQKVFWSRHGTTALRPTSPRAPVSVETGATRPALISPAAIAGVGGACGQGRPVFDPQHLRWVDPAHESQGNALWNIAELPLEPIDAIHKGRLRSASEAIGVDSSRNCFVLTDEQIDAYHRESIDYAAFARHWFPKPST</sequence>
<feature type="compositionally biased region" description="Acidic residues" evidence="1">
    <location>
        <begin position="16"/>
        <end position="25"/>
    </location>
</feature>
<dbReference type="OrthoDB" id="5569570at2759"/>
<accession>A0A9W8L0S1</accession>
<evidence type="ECO:0000313" key="2">
    <source>
        <dbReference type="EMBL" id="KAJ2681055.1"/>
    </source>
</evidence>
<feature type="compositionally biased region" description="Low complexity" evidence="1">
    <location>
        <begin position="48"/>
        <end position="61"/>
    </location>
</feature>
<dbReference type="EMBL" id="JANBTW010000001">
    <property type="protein sequence ID" value="KAJ2681055.1"/>
    <property type="molecule type" value="Genomic_DNA"/>
</dbReference>
<evidence type="ECO:0000256" key="1">
    <source>
        <dbReference type="SAM" id="MobiDB-lite"/>
    </source>
</evidence>
<name>A0A9W8L0S1_9FUNG</name>
<comment type="caution">
    <text evidence="2">The sequence shown here is derived from an EMBL/GenBank/DDBJ whole genome shotgun (WGS) entry which is preliminary data.</text>
</comment>
<organism evidence="2 3">
    <name type="scientific">Coemansia spiralis</name>
    <dbReference type="NCBI Taxonomy" id="417178"/>
    <lineage>
        <taxon>Eukaryota</taxon>
        <taxon>Fungi</taxon>
        <taxon>Fungi incertae sedis</taxon>
        <taxon>Zoopagomycota</taxon>
        <taxon>Kickxellomycotina</taxon>
        <taxon>Kickxellomycetes</taxon>
        <taxon>Kickxellales</taxon>
        <taxon>Kickxellaceae</taxon>
        <taxon>Coemansia</taxon>
    </lineage>
</organism>
<proteinExistence type="predicted"/>
<dbReference type="Proteomes" id="UP001151518">
    <property type="component" value="Unassembled WGS sequence"/>
</dbReference>
<protein>
    <submittedName>
        <fullName evidence="2">Uncharacterized protein</fullName>
    </submittedName>
</protein>
<dbReference type="AlphaFoldDB" id="A0A9W8L0S1"/>
<evidence type="ECO:0000313" key="3">
    <source>
        <dbReference type="Proteomes" id="UP001151518"/>
    </source>
</evidence>
<reference evidence="2" key="1">
    <citation type="submission" date="2022-07" db="EMBL/GenBank/DDBJ databases">
        <title>Phylogenomic reconstructions and comparative analyses of Kickxellomycotina fungi.</title>
        <authorList>
            <person name="Reynolds N.K."/>
            <person name="Stajich J.E."/>
            <person name="Barry K."/>
            <person name="Grigoriev I.V."/>
            <person name="Crous P."/>
            <person name="Smith M.E."/>
        </authorList>
    </citation>
    <scope>NUCLEOTIDE SEQUENCE</scope>
    <source>
        <strain evidence="2">NRRL 3115</strain>
    </source>
</reference>